<gene>
    <name evidence="8" type="ORF">CHIRRI_LOCUS3731</name>
</gene>
<dbReference type="GO" id="GO:0005737">
    <property type="term" value="C:cytoplasm"/>
    <property type="evidence" value="ECO:0007669"/>
    <property type="project" value="UniProtKB-SubCell"/>
</dbReference>
<keyword evidence="9" id="KW-1185">Reference proteome</keyword>
<dbReference type="SMART" id="SM00668">
    <property type="entry name" value="CTLH"/>
    <property type="match status" value="1"/>
</dbReference>
<evidence type="ECO:0000313" key="8">
    <source>
        <dbReference type="EMBL" id="CAH1715106.1"/>
    </source>
</evidence>
<reference evidence="8" key="2">
    <citation type="submission" date="2022-10" db="EMBL/GenBank/DDBJ databases">
        <authorList>
            <consortium name="ENA_rothamsted_submissions"/>
            <consortium name="culmorum"/>
            <person name="King R."/>
        </authorList>
    </citation>
    <scope>NUCLEOTIDE SEQUENCE</scope>
</reference>
<name>A0A9P0IV90_9DIPT</name>
<feature type="repeat" description="WD" evidence="5">
    <location>
        <begin position="513"/>
        <end position="539"/>
    </location>
</feature>
<dbReference type="PANTHER" id="PTHR22838:SF0">
    <property type="entry name" value="WD REPEAT-CONTAINING PROTEIN 26"/>
    <property type="match status" value="1"/>
</dbReference>
<dbReference type="PROSITE" id="PS50082">
    <property type="entry name" value="WD_REPEATS_2"/>
    <property type="match status" value="3"/>
</dbReference>
<dbReference type="PROSITE" id="PS50896">
    <property type="entry name" value="LISH"/>
    <property type="match status" value="1"/>
</dbReference>
<feature type="region of interest" description="Disordered" evidence="6">
    <location>
        <begin position="591"/>
        <end position="618"/>
    </location>
</feature>
<comment type="subcellular location">
    <subcellularLocation>
        <location evidence="1">Cytoplasm</location>
    </subcellularLocation>
</comment>
<dbReference type="InterPro" id="IPR006594">
    <property type="entry name" value="LisH"/>
</dbReference>
<accession>A0A9P0IV90</accession>
<evidence type="ECO:0000256" key="2">
    <source>
        <dbReference type="ARBA" id="ARBA00022490"/>
    </source>
</evidence>
<evidence type="ECO:0000256" key="1">
    <source>
        <dbReference type="ARBA" id="ARBA00004496"/>
    </source>
</evidence>
<protein>
    <recommendedName>
        <fullName evidence="7">CTLH domain-containing protein</fullName>
    </recommendedName>
</protein>
<reference evidence="8" key="1">
    <citation type="submission" date="2022-01" db="EMBL/GenBank/DDBJ databases">
        <authorList>
            <person name="King R."/>
        </authorList>
    </citation>
    <scope>NUCLEOTIDE SEQUENCE</scope>
</reference>
<evidence type="ECO:0000256" key="6">
    <source>
        <dbReference type="SAM" id="MobiDB-lite"/>
    </source>
</evidence>
<feature type="domain" description="CTLH" evidence="7">
    <location>
        <begin position="97"/>
        <end position="160"/>
    </location>
</feature>
<sequence>MLEENMNGHRMAQGNSNADQSSISANGTSSSNNCADYTTNGIMNHNSHQNQYSTQNQNVQLDNTNRDIVRLIGQHLKLIGLDRTAQMLMQESGCTLEHPAATKFREHVLSGDWQKADYDLQELQTIVDDDKLTKHNLIEMKFLLLEQKYLEYLDDSRPIDALHVLRNELTPLQHNTPRVHQLSSYMMCTNNQELYERASWEGKNIKSRTRLMDRLQSYLPASVMLPPKRLHTLLRQAVELQTERCSHHDMAWETSIDNVSLLSDHNCSDTAHNFPMYPVQILNEHSDEVWFCKFSPNGLKLATGSKDTYVIIWDVDPEKHQLKHRKSFECHPNGVSFVTWSPDSKYLIVGGTEESSELLIFNIDELKLHSKVSHSNDESLTCAAFSPDGTRFVTGGIRGQFYLCDLEGTILNNWDGVRVNSLAFLNDNQTVLAADTHYRIRSYCFETRNDYNMIQEQHPIMTFSVNSTDRLALLNISSQGLHLWDLRDKCVIRTYQGITQGTYTIYSTFGGVNESFIASGSEDNTVCIWHVRREEPLATLTGHTRTVNCVSWNPVFHDMLASCSDDGTVRIWGPKPGNGYLSSLISGSTSSTPATSSSSSLNHNDDHMGNSNNDWNIS</sequence>
<keyword evidence="2" id="KW-0963">Cytoplasm</keyword>
<evidence type="ECO:0000256" key="5">
    <source>
        <dbReference type="PROSITE-ProRule" id="PRU00221"/>
    </source>
</evidence>
<dbReference type="Pfam" id="PF21889">
    <property type="entry name" value="TPR1-like_2nd"/>
    <property type="match status" value="1"/>
</dbReference>
<dbReference type="PRINTS" id="PR00320">
    <property type="entry name" value="GPROTEINBRPT"/>
</dbReference>
<dbReference type="Pfam" id="PF00400">
    <property type="entry name" value="WD40"/>
    <property type="match status" value="5"/>
</dbReference>
<dbReference type="Gene3D" id="2.130.10.10">
    <property type="entry name" value="YVTN repeat-like/Quinoprotein amine dehydrogenase"/>
    <property type="match status" value="2"/>
</dbReference>
<dbReference type="InterPro" id="IPR036322">
    <property type="entry name" value="WD40_repeat_dom_sf"/>
</dbReference>
<dbReference type="GO" id="GO:0043161">
    <property type="term" value="P:proteasome-mediated ubiquitin-dependent protein catabolic process"/>
    <property type="evidence" value="ECO:0007669"/>
    <property type="project" value="TreeGrafter"/>
</dbReference>
<dbReference type="InterPro" id="IPR051350">
    <property type="entry name" value="WD_repeat-ST_regulator"/>
</dbReference>
<dbReference type="OrthoDB" id="8192957at2759"/>
<dbReference type="InterPro" id="IPR054080">
    <property type="entry name" value="TPR1-like_2nd"/>
</dbReference>
<dbReference type="InterPro" id="IPR015943">
    <property type="entry name" value="WD40/YVTN_repeat-like_dom_sf"/>
</dbReference>
<dbReference type="PROSITE" id="PS50294">
    <property type="entry name" value="WD_REPEATS_REGION"/>
    <property type="match status" value="2"/>
</dbReference>
<dbReference type="Proteomes" id="UP001153620">
    <property type="component" value="Chromosome 1"/>
</dbReference>
<keyword evidence="3 5" id="KW-0853">WD repeat</keyword>
<evidence type="ECO:0000256" key="4">
    <source>
        <dbReference type="ARBA" id="ARBA00022737"/>
    </source>
</evidence>
<feature type="compositionally biased region" description="Polar residues" evidence="6">
    <location>
        <begin position="609"/>
        <end position="618"/>
    </location>
</feature>
<dbReference type="PROSITE" id="PS00678">
    <property type="entry name" value="WD_REPEATS_1"/>
    <property type="match status" value="1"/>
</dbReference>
<dbReference type="FunFam" id="2.130.10.10:FF:000087">
    <property type="entry name" value="WD repeat-containing protein 26 homolog"/>
    <property type="match status" value="1"/>
</dbReference>
<dbReference type="GO" id="GO:0034657">
    <property type="term" value="C:GID complex"/>
    <property type="evidence" value="ECO:0007669"/>
    <property type="project" value="TreeGrafter"/>
</dbReference>
<keyword evidence="4" id="KW-0677">Repeat</keyword>
<evidence type="ECO:0000256" key="3">
    <source>
        <dbReference type="ARBA" id="ARBA00022574"/>
    </source>
</evidence>
<dbReference type="InterPro" id="IPR001680">
    <property type="entry name" value="WD40_rpt"/>
</dbReference>
<organism evidence="8 9">
    <name type="scientific">Chironomus riparius</name>
    <dbReference type="NCBI Taxonomy" id="315576"/>
    <lineage>
        <taxon>Eukaryota</taxon>
        <taxon>Metazoa</taxon>
        <taxon>Ecdysozoa</taxon>
        <taxon>Arthropoda</taxon>
        <taxon>Hexapoda</taxon>
        <taxon>Insecta</taxon>
        <taxon>Pterygota</taxon>
        <taxon>Neoptera</taxon>
        <taxon>Endopterygota</taxon>
        <taxon>Diptera</taxon>
        <taxon>Nematocera</taxon>
        <taxon>Chironomoidea</taxon>
        <taxon>Chironomidae</taxon>
        <taxon>Chironominae</taxon>
        <taxon>Chironomus</taxon>
    </lineage>
</organism>
<evidence type="ECO:0000313" key="9">
    <source>
        <dbReference type="Proteomes" id="UP001153620"/>
    </source>
</evidence>
<dbReference type="EMBL" id="OU895877">
    <property type="protein sequence ID" value="CAH1715106.1"/>
    <property type="molecule type" value="Genomic_DNA"/>
</dbReference>
<dbReference type="InterPro" id="IPR020472">
    <property type="entry name" value="WD40_PAC1"/>
</dbReference>
<feature type="compositionally biased region" description="Low complexity" evidence="6">
    <location>
        <begin position="591"/>
        <end position="600"/>
    </location>
</feature>
<dbReference type="PROSITE" id="PS50897">
    <property type="entry name" value="CTLH"/>
    <property type="match status" value="1"/>
</dbReference>
<feature type="repeat" description="WD" evidence="5">
    <location>
        <begin position="282"/>
        <end position="323"/>
    </location>
</feature>
<feature type="compositionally biased region" description="Low complexity" evidence="6">
    <location>
        <begin position="21"/>
        <end position="33"/>
    </location>
</feature>
<feature type="region of interest" description="Disordered" evidence="6">
    <location>
        <begin position="1"/>
        <end position="52"/>
    </location>
</feature>
<dbReference type="SUPFAM" id="SSF50978">
    <property type="entry name" value="WD40 repeat-like"/>
    <property type="match status" value="1"/>
</dbReference>
<dbReference type="InterPro" id="IPR006595">
    <property type="entry name" value="CTLH_C"/>
</dbReference>
<dbReference type="AlphaFoldDB" id="A0A9P0IV90"/>
<dbReference type="InterPro" id="IPR019775">
    <property type="entry name" value="WD40_repeat_CS"/>
</dbReference>
<feature type="repeat" description="WD" evidence="5">
    <location>
        <begin position="540"/>
        <end position="572"/>
    </location>
</feature>
<dbReference type="SMART" id="SM00320">
    <property type="entry name" value="WD40"/>
    <property type="match status" value="5"/>
</dbReference>
<proteinExistence type="predicted"/>
<dbReference type="PANTHER" id="PTHR22838">
    <property type="entry name" value="WD REPEAT PROTEIN 26-RELATED"/>
    <property type="match status" value="1"/>
</dbReference>
<evidence type="ECO:0000259" key="7">
    <source>
        <dbReference type="PROSITE" id="PS50897"/>
    </source>
</evidence>
<feature type="compositionally biased region" description="Polar residues" evidence="6">
    <location>
        <begin position="34"/>
        <end position="52"/>
    </location>
</feature>
<dbReference type="SMART" id="SM00667">
    <property type="entry name" value="LisH"/>
    <property type="match status" value="1"/>
</dbReference>